<dbReference type="Proteomes" id="UP001221898">
    <property type="component" value="Unassembled WGS sequence"/>
</dbReference>
<keyword evidence="2" id="KW-1185">Reference proteome</keyword>
<name>A0AAD7SQ43_9TELE</name>
<accession>A0AAD7SQ43</accession>
<protein>
    <submittedName>
        <fullName evidence="1">Uncharacterized protein</fullName>
    </submittedName>
</protein>
<evidence type="ECO:0000313" key="1">
    <source>
        <dbReference type="EMBL" id="KAJ8406715.1"/>
    </source>
</evidence>
<gene>
    <name evidence="1" type="ORF">AAFF_G00296310</name>
</gene>
<organism evidence="1 2">
    <name type="scientific">Aldrovandia affinis</name>
    <dbReference type="NCBI Taxonomy" id="143900"/>
    <lineage>
        <taxon>Eukaryota</taxon>
        <taxon>Metazoa</taxon>
        <taxon>Chordata</taxon>
        <taxon>Craniata</taxon>
        <taxon>Vertebrata</taxon>
        <taxon>Euteleostomi</taxon>
        <taxon>Actinopterygii</taxon>
        <taxon>Neopterygii</taxon>
        <taxon>Teleostei</taxon>
        <taxon>Notacanthiformes</taxon>
        <taxon>Halosauridae</taxon>
        <taxon>Aldrovandia</taxon>
    </lineage>
</organism>
<sequence length="66" mass="7620">MRQPSQQFLLSWSRRSVCNGPTAVSQPRARVLTCSCPKDRSKPDSLLGYEMDMMHIVQEHQHLPPR</sequence>
<dbReference type="AlphaFoldDB" id="A0AAD7SQ43"/>
<reference evidence="1" key="1">
    <citation type="journal article" date="2023" name="Science">
        <title>Genome structures resolve the early diversification of teleost fishes.</title>
        <authorList>
            <person name="Parey E."/>
            <person name="Louis A."/>
            <person name="Montfort J."/>
            <person name="Bouchez O."/>
            <person name="Roques C."/>
            <person name="Iampietro C."/>
            <person name="Lluch J."/>
            <person name="Castinel A."/>
            <person name="Donnadieu C."/>
            <person name="Desvignes T."/>
            <person name="Floi Bucao C."/>
            <person name="Jouanno E."/>
            <person name="Wen M."/>
            <person name="Mejri S."/>
            <person name="Dirks R."/>
            <person name="Jansen H."/>
            <person name="Henkel C."/>
            <person name="Chen W.J."/>
            <person name="Zahm M."/>
            <person name="Cabau C."/>
            <person name="Klopp C."/>
            <person name="Thompson A.W."/>
            <person name="Robinson-Rechavi M."/>
            <person name="Braasch I."/>
            <person name="Lecointre G."/>
            <person name="Bobe J."/>
            <person name="Postlethwait J.H."/>
            <person name="Berthelot C."/>
            <person name="Roest Crollius H."/>
            <person name="Guiguen Y."/>
        </authorList>
    </citation>
    <scope>NUCLEOTIDE SEQUENCE</scope>
    <source>
        <strain evidence="1">NC1722</strain>
    </source>
</reference>
<evidence type="ECO:0000313" key="2">
    <source>
        <dbReference type="Proteomes" id="UP001221898"/>
    </source>
</evidence>
<comment type="caution">
    <text evidence="1">The sequence shown here is derived from an EMBL/GenBank/DDBJ whole genome shotgun (WGS) entry which is preliminary data.</text>
</comment>
<dbReference type="EMBL" id="JAINUG010000042">
    <property type="protein sequence ID" value="KAJ8406715.1"/>
    <property type="molecule type" value="Genomic_DNA"/>
</dbReference>
<proteinExistence type="predicted"/>